<keyword evidence="3" id="KW-1185">Reference proteome</keyword>
<organism evidence="1 3">
    <name type="scientific">Sulfurovum indicum</name>
    <dbReference type="NCBI Taxonomy" id="2779528"/>
    <lineage>
        <taxon>Bacteria</taxon>
        <taxon>Pseudomonadati</taxon>
        <taxon>Campylobacterota</taxon>
        <taxon>Epsilonproteobacteria</taxon>
        <taxon>Campylobacterales</taxon>
        <taxon>Sulfurovaceae</taxon>
        <taxon>Sulfurovum</taxon>
    </lineage>
</organism>
<dbReference type="EMBL" id="CP063164">
    <property type="protein sequence ID" value="QOR61898.1"/>
    <property type="molecule type" value="Genomic_DNA"/>
</dbReference>
<dbReference type="KEGG" id="sinu:IMZ28_10865"/>
<dbReference type="AlphaFoldDB" id="A0A7M1S1E3"/>
<gene>
    <name evidence="1" type="ORF">IMZ28_06850</name>
    <name evidence="2" type="ORF">IMZ28_10865</name>
</gene>
<dbReference type="Proteomes" id="UP000595074">
    <property type="component" value="Chromosome"/>
</dbReference>
<reference evidence="1 3" key="1">
    <citation type="submission" date="2020-10" db="EMBL/GenBank/DDBJ databases">
        <title>The genome of sulfurovum sp.</title>
        <authorList>
            <person name="Xie S."/>
            <person name="Shao Z."/>
            <person name="Jiang L."/>
        </authorList>
    </citation>
    <scope>NUCLEOTIDE SEQUENCE [LARGE SCALE GENOMIC DNA]</scope>
    <source>
        <strain evidence="1 3">ST-419</strain>
    </source>
</reference>
<protein>
    <submittedName>
        <fullName evidence="1">Uncharacterized protein</fullName>
    </submittedName>
</protein>
<dbReference type="RefSeq" id="WP_197547849.1">
    <property type="nucleotide sequence ID" value="NZ_CP063164.1"/>
</dbReference>
<proteinExistence type="predicted"/>
<evidence type="ECO:0000313" key="1">
    <source>
        <dbReference type="EMBL" id="QOR61176.1"/>
    </source>
</evidence>
<dbReference type="EMBL" id="CP063164">
    <property type="protein sequence ID" value="QOR61176.1"/>
    <property type="molecule type" value="Genomic_DNA"/>
</dbReference>
<dbReference type="KEGG" id="sinu:IMZ28_06850"/>
<name>A0A7M1S1E3_9BACT</name>
<sequence length="102" mass="12048">MKTSKDFLSSVSNHIYSQITMYQFNKNTITETDKYREGRLTALKYASELAYYFLQIEKNLPHQFKKQIDYQMKSNSCLLEGDYKRGLYDGLNNILDELAKLK</sequence>
<evidence type="ECO:0000313" key="2">
    <source>
        <dbReference type="EMBL" id="QOR61898.1"/>
    </source>
</evidence>
<accession>A0A7M1S1E3</accession>
<evidence type="ECO:0000313" key="3">
    <source>
        <dbReference type="Proteomes" id="UP000595074"/>
    </source>
</evidence>